<accession>A0A9D4E686</accession>
<dbReference type="AlphaFoldDB" id="A0A9D4E686"/>
<dbReference type="EMBL" id="JAIWYP010000009">
    <property type="protein sequence ID" value="KAH3772650.1"/>
    <property type="molecule type" value="Genomic_DNA"/>
</dbReference>
<keyword evidence="3" id="KW-1185">Reference proteome</keyword>
<evidence type="ECO:0000313" key="3">
    <source>
        <dbReference type="Proteomes" id="UP000828390"/>
    </source>
</evidence>
<name>A0A9D4E686_DREPO</name>
<evidence type="ECO:0000256" key="1">
    <source>
        <dbReference type="SAM" id="MobiDB-lite"/>
    </source>
</evidence>
<comment type="caution">
    <text evidence="2">The sequence shown here is derived from an EMBL/GenBank/DDBJ whole genome shotgun (WGS) entry which is preliminary data.</text>
</comment>
<dbReference type="Proteomes" id="UP000828390">
    <property type="component" value="Unassembled WGS sequence"/>
</dbReference>
<feature type="region of interest" description="Disordered" evidence="1">
    <location>
        <begin position="57"/>
        <end position="90"/>
    </location>
</feature>
<proteinExistence type="predicted"/>
<reference evidence="2" key="2">
    <citation type="submission" date="2020-11" db="EMBL/GenBank/DDBJ databases">
        <authorList>
            <person name="McCartney M.A."/>
            <person name="Auch B."/>
            <person name="Kono T."/>
            <person name="Mallez S."/>
            <person name="Becker A."/>
            <person name="Gohl D.M."/>
            <person name="Silverstein K.A.T."/>
            <person name="Koren S."/>
            <person name="Bechman K.B."/>
            <person name="Herman A."/>
            <person name="Abrahante J.E."/>
            <person name="Garbe J."/>
        </authorList>
    </citation>
    <scope>NUCLEOTIDE SEQUENCE</scope>
    <source>
        <strain evidence="2">Duluth1</strain>
        <tissue evidence="2">Whole animal</tissue>
    </source>
</reference>
<gene>
    <name evidence="2" type="ORF">DPMN_173992</name>
</gene>
<organism evidence="2 3">
    <name type="scientific">Dreissena polymorpha</name>
    <name type="common">Zebra mussel</name>
    <name type="synonym">Mytilus polymorpha</name>
    <dbReference type="NCBI Taxonomy" id="45954"/>
    <lineage>
        <taxon>Eukaryota</taxon>
        <taxon>Metazoa</taxon>
        <taxon>Spiralia</taxon>
        <taxon>Lophotrochozoa</taxon>
        <taxon>Mollusca</taxon>
        <taxon>Bivalvia</taxon>
        <taxon>Autobranchia</taxon>
        <taxon>Heteroconchia</taxon>
        <taxon>Euheterodonta</taxon>
        <taxon>Imparidentia</taxon>
        <taxon>Neoheterodontei</taxon>
        <taxon>Myida</taxon>
        <taxon>Dreissenoidea</taxon>
        <taxon>Dreissenidae</taxon>
        <taxon>Dreissena</taxon>
    </lineage>
</organism>
<protein>
    <submittedName>
        <fullName evidence="2">Uncharacterized protein</fullName>
    </submittedName>
</protein>
<evidence type="ECO:0000313" key="2">
    <source>
        <dbReference type="EMBL" id="KAH3772650.1"/>
    </source>
</evidence>
<reference evidence="2" key="1">
    <citation type="journal article" date="2019" name="bioRxiv">
        <title>The Genome of the Zebra Mussel, Dreissena polymorpha: A Resource for Invasive Species Research.</title>
        <authorList>
            <person name="McCartney M.A."/>
            <person name="Auch B."/>
            <person name="Kono T."/>
            <person name="Mallez S."/>
            <person name="Zhang Y."/>
            <person name="Obille A."/>
            <person name="Becker A."/>
            <person name="Abrahante J.E."/>
            <person name="Garbe J."/>
            <person name="Badalamenti J.P."/>
            <person name="Herman A."/>
            <person name="Mangelson H."/>
            <person name="Liachko I."/>
            <person name="Sullivan S."/>
            <person name="Sone E.D."/>
            <person name="Koren S."/>
            <person name="Silverstein K.A.T."/>
            <person name="Beckman K.B."/>
            <person name="Gohl D.M."/>
        </authorList>
    </citation>
    <scope>NUCLEOTIDE SEQUENCE</scope>
    <source>
        <strain evidence="2">Duluth1</strain>
        <tissue evidence="2">Whole animal</tissue>
    </source>
</reference>
<sequence length="139" mass="15592">MRLSKRRAHLRKIWFKKGCVSPKKGQTVAFPFVADNKFVRLEKKAFDSRLHTSNNALTFKDTDGTDTKVSALRPRPNASNTVGENSGCGDESLYPDLCTNKLMVQAKVQALFKSAFKEHRQDKPNCEGDLNFDAANSIK</sequence>